<keyword evidence="2" id="KW-0645">Protease</keyword>
<evidence type="ECO:0000313" key="2">
    <source>
        <dbReference type="EMBL" id="MBF6023348.1"/>
    </source>
</evidence>
<evidence type="ECO:0000256" key="1">
    <source>
        <dbReference type="SAM" id="SignalP"/>
    </source>
</evidence>
<feature type="signal peptide" evidence="1">
    <location>
        <begin position="1"/>
        <end position="21"/>
    </location>
</feature>
<dbReference type="Proteomes" id="UP001429984">
    <property type="component" value="Unassembled WGS sequence"/>
</dbReference>
<evidence type="ECO:0000313" key="3">
    <source>
        <dbReference type="Proteomes" id="UP001429984"/>
    </source>
</evidence>
<reference evidence="2 3" key="1">
    <citation type="submission" date="2020-11" db="EMBL/GenBank/DDBJ databases">
        <title>Draft Genome Sequence and Secondary Metabolite Biosynthetic Potential of the Lysobacter niastensis Type strain DSM 18481.</title>
        <authorList>
            <person name="Turrini P."/>
            <person name="Artuso I."/>
            <person name="Tescari M."/>
            <person name="Lugli G.A."/>
            <person name="Frangipani E."/>
            <person name="Ventura M."/>
            <person name="Visca P."/>
        </authorList>
    </citation>
    <scope>NUCLEOTIDE SEQUENCE [LARGE SCALE GENOMIC DNA]</scope>
    <source>
        <strain evidence="2 3">DSM 18481</strain>
    </source>
</reference>
<dbReference type="EMBL" id="JADLZT010000002">
    <property type="protein sequence ID" value="MBF6023348.1"/>
    <property type="molecule type" value="Genomic_DNA"/>
</dbReference>
<dbReference type="SUPFAM" id="SSF50630">
    <property type="entry name" value="Acid proteases"/>
    <property type="match status" value="1"/>
</dbReference>
<dbReference type="InterPro" id="IPR021109">
    <property type="entry name" value="Peptidase_aspartic_dom_sf"/>
</dbReference>
<dbReference type="RefSeq" id="WP_194929931.1">
    <property type="nucleotide sequence ID" value="NZ_JADLZT010000002.1"/>
</dbReference>
<dbReference type="GO" id="GO:0008233">
    <property type="term" value="F:peptidase activity"/>
    <property type="evidence" value="ECO:0007669"/>
    <property type="project" value="UniProtKB-KW"/>
</dbReference>
<feature type="chain" id="PRO_5045522237" evidence="1">
    <location>
        <begin position="22"/>
        <end position="307"/>
    </location>
</feature>
<dbReference type="Pfam" id="PF13650">
    <property type="entry name" value="Asp_protease_2"/>
    <property type="match status" value="2"/>
</dbReference>
<dbReference type="GO" id="GO:0006508">
    <property type="term" value="P:proteolysis"/>
    <property type="evidence" value="ECO:0007669"/>
    <property type="project" value="UniProtKB-KW"/>
</dbReference>
<dbReference type="Gene3D" id="2.40.70.10">
    <property type="entry name" value="Acid Proteases"/>
    <property type="match status" value="1"/>
</dbReference>
<gene>
    <name evidence="2" type="ORF">IU514_04810</name>
</gene>
<comment type="caution">
    <text evidence="2">The sequence shown here is derived from an EMBL/GenBank/DDBJ whole genome shotgun (WGS) entry which is preliminary data.</text>
</comment>
<organism evidence="2 3">
    <name type="scientific">Lysobacter niastensis</name>
    <dbReference type="NCBI Taxonomy" id="380629"/>
    <lineage>
        <taxon>Bacteria</taxon>
        <taxon>Pseudomonadati</taxon>
        <taxon>Pseudomonadota</taxon>
        <taxon>Gammaproteobacteria</taxon>
        <taxon>Lysobacterales</taxon>
        <taxon>Lysobacteraceae</taxon>
        <taxon>Lysobacter</taxon>
    </lineage>
</organism>
<proteinExistence type="predicted"/>
<keyword evidence="3" id="KW-1185">Reference proteome</keyword>
<accession>A0ABS0B4G5</accession>
<protein>
    <submittedName>
        <fullName evidence="2">Aspartyl protease family protein</fullName>
    </submittedName>
</protein>
<sequence>MSVPRFLVLLLAACFAAPLVAAPAGESAAQTISVDPSRDALLPTRTLDGRPHLLVKAALDGQPEGWWLVDTGAAGMRISAEYAAAAGLADAGSVRAMAIGGASERRRWRGGALRLGQVTFHGLDYTEMPKLPGIEDVVGIIGTGAMSQAVFQFELVPGAPRVRVFARQSPPLARLPWKPVALDPRQLVIIDAMVEDKATGKFRMDLGAGTGLAMRAPFHERHELREGRELTRRQVRGGGGPIDVDEGRLAKVEALGVSVADLPALFLPEATGMPDSGLDGEIGIKFFSGMTLWLDLGQSRMALQRSS</sequence>
<keyword evidence="2" id="KW-0378">Hydrolase</keyword>
<name>A0ABS0B4G5_9GAMM</name>
<keyword evidence="1" id="KW-0732">Signal</keyword>